<dbReference type="InterPro" id="IPR006170">
    <property type="entry name" value="PBP/GOBP"/>
</dbReference>
<organism evidence="3">
    <name type="scientific">Chouioia cunea</name>
    <dbReference type="NCBI Taxonomy" id="1570515"/>
    <lineage>
        <taxon>Eukaryota</taxon>
        <taxon>Metazoa</taxon>
        <taxon>Ecdysozoa</taxon>
        <taxon>Arthropoda</taxon>
        <taxon>Hexapoda</taxon>
        <taxon>Insecta</taxon>
        <taxon>Pterygota</taxon>
        <taxon>Neoptera</taxon>
        <taxon>Endopterygota</taxon>
        <taxon>Hymenoptera</taxon>
        <taxon>Apocrita</taxon>
        <taxon>Proctotrupomorpha</taxon>
        <taxon>Chalcidoidea</taxon>
        <taxon>Eulophidae</taxon>
        <taxon>Tetrastichinae</taxon>
        <taxon>Chouioia</taxon>
    </lineage>
</organism>
<dbReference type="InterPro" id="IPR036728">
    <property type="entry name" value="PBP_GOBP_sf"/>
</dbReference>
<dbReference type="EMBL" id="KX264503">
    <property type="protein sequence ID" value="ANG59312.1"/>
    <property type="molecule type" value="mRNA"/>
</dbReference>
<dbReference type="EMBL" id="MN616805">
    <property type="protein sequence ID" value="QGW50297.1"/>
    <property type="molecule type" value="mRNA"/>
</dbReference>
<accession>A0A6B9CIE4</accession>
<dbReference type="Pfam" id="PF01395">
    <property type="entry name" value="PBP_GOBP"/>
    <property type="match status" value="1"/>
</dbReference>
<evidence type="ECO:0000256" key="1">
    <source>
        <dbReference type="SAM" id="SignalP"/>
    </source>
</evidence>
<feature type="signal peptide" evidence="1">
    <location>
        <begin position="1"/>
        <end position="17"/>
    </location>
</feature>
<dbReference type="CDD" id="cd23992">
    <property type="entry name" value="PBP_GOBP"/>
    <property type="match status" value="1"/>
</dbReference>
<reference evidence="3" key="2">
    <citation type="journal article" date="2019" name="Sci. Rep.">
        <title>Full-Length Transcriptome Survey and Expression Analysis of Parasitoid Wasp Chouioia cunea upon Exposure to 1-Dodecene.</title>
        <authorList>
            <person name="Pan L."/>
            <person name="Guo M."/>
            <person name="Jin X."/>
            <person name="Sun Z."/>
            <person name="Jiang H."/>
            <person name="Han J."/>
            <person name="Wang Y."/>
            <person name="Yan C."/>
            <person name="Li M."/>
        </authorList>
    </citation>
    <scope>NUCLEOTIDE SEQUENCE</scope>
</reference>
<gene>
    <name evidence="2" type="primary">OBP1</name>
</gene>
<feature type="chain" id="PRO_5036172491" evidence="1">
    <location>
        <begin position="18"/>
        <end position="125"/>
    </location>
</feature>
<reference evidence="2" key="1">
    <citation type="submission" date="2016-05" db="EMBL/GenBank/DDBJ databases">
        <title>Identification and evolution analysis of an OBP1 olfactory gene of Chouioia cunea Yang.</title>
        <authorList>
            <person name="Wang F."/>
            <person name="Zhang X."/>
            <person name="Li M."/>
        </authorList>
    </citation>
    <scope>NUCLEOTIDE SEQUENCE</scope>
</reference>
<dbReference type="SUPFAM" id="SSF47565">
    <property type="entry name" value="Insect pheromone/odorant-binding proteins"/>
    <property type="match status" value="1"/>
</dbReference>
<dbReference type="GO" id="GO:0005549">
    <property type="term" value="F:odorant binding"/>
    <property type="evidence" value="ECO:0007669"/>
    <property type="project" value="InterPro"/>
</dbReference>
<sequence>MKTFAIVLAVCLAVVYADDPLKDIPKDLIKTCLTENGFDAAQYPNGLRNVKVPDNQEKNRDCYYACMMKKMNLMKPDGMLMEDNLKSKFNLNLETLQKALNTCKAQVKGNDSCKLAACLMANRGI</sequence>
<protein>
    <submittedName>
        <fullName evidence="2">Odorant binding proteins OBP1</fullName>
    </submittedName>
    <submittedName>
        <fullName evidence="3">Odorant-binding protein 1</fullName>
    </submittedName>
</protein>
<name>A0A6B9CIE4_9HYME</name>
<evidence type="ECO:0000313" key="2">
    <source>
        <dbReference type="EMBL" id="ANG59312.1"/>
    </source>
</evidence>
<dbReference type="SMR" id="A0A6B9CIE4"/>
<keyword evidence="1" id="KW-0732">Signal</keyword>
<evidence type="ECO:0000313" key="3">
    <source>
        <dbReference type="EMBL" id="QGW50297.1"/>
    </source>
</evidence>
<dbReference type="SMART" id="SM00708">
    <property type="entry name" value="PhBP"/>
    <property type="match status" value="1"/>
</dbReference>
<proteinExistence type="evidence at transcript level"/>
<dbReference type="Gene3D" id="1.10.238.20">
    <property type="entry name" value="Pheromone/general odorant binding protein domain"/>
    <property type="match status" value="1"/>
</dbReference>
<dbReference type="AlphaFoldDB" id="A0A6B9CIE4"/>